<sequence length="80" mass="9596">MEMNGKLFKTRYGLYEWLVMPFGLTNSSSIFMHLMFCVLFLSLEEHLEHLRSVLHKLRKEKLYCCFWHACDPFKALNPQP</sequence>
<keyword evidence="1" id="KW-1133">Transmembrane helix</keyword>
<proteinExistence type="predicted"/>
<keyword evidence="1" id="KW-0812">Transmembrane</keyword>
<dbReference type="EMBL" id="QJKJ01003610">
    <property type="protein sequence ID" value="RDX97618.1"/>
    <property type="molecule type" value="Genomic_DNA"/>
</dbReference>
<evidence type="ECO:0000313" key="3">
    <source>
        <dbReference type="Proteomes" id="UP000257109"/>
    </source>
</evidence>
<dbReference type="PANTHER" id="PTHR24559:SF450">
    <property type="entry name" value="RNA-DIRECTED DNA POLYMERASE HOMOLOG"/>
    <property type="match status" value="1"/>
</dbReference>
<feature type="non-terminal residue" evidence="2">
    <location>
        <position position="1"/>
    </location>
</feature>
<evidence type="ECO:0000313" key="2">
    <source>
        <dbReference type="EMBL" id="RDX97618.1"/>
    </source>
</evidence>
<name>A0A371H462_MUCPR</name>
<dbReference type="Proteomes" id="UP000257109">
    <property type="component" value="Unassembled WGS sequence"/>
</dbReference>
<keyword evidence="1" id="KW-0472">Membrane</keyword>
<organism evidence="2 3">
    <name type="scientific">Mucuna pruriens</name>
    <name type="common">Velvet bean</name>
    <name type="synonym">Dolichos pruriens</name>
    <dbReference type="NCBI Taxonomy" id="157652"/>
    <lineage>
        <taxon>Eukaryota</taxon>
        <taxon>Viridiplantae</taxon>
        <taxon>Streptophyta</taxon>
        <taxon>Embryophyta</taxon>
        <taxon>Tracheophyta</taxon>
        <taxon>Spermatophyta</taxon>
        <taxon>Magnoliopsida</taxon>
        <taxon>eudicotyledons</taxon>
        <taxon>Gunneridae</taxon>
        <taxon>Pentapetalae</taxon>
        <taxon>rosids</taxon>
        <taxon>fabids</taxon>
        <taxon>Fabales</taxon>
        <taxon>Fabaceae</taxon>
        <taxon>Papilionoideae</taxon>
        <taxon>50 kb inversion clade</taxon>
        <taxon>NPAAA clade</taxon>
        <taxon>indigoferoid/millettioid clade</taxon>
        <taxon>Phaseoleae</taxon>
        <taxon>Mucuna</taxon>
    </lineage>
</organism>
<accession>A0A371H462</accession>
<protein>
    <submittedName>
        <fullName evidence="2">Uncharacterized protein</fullName>
    </submittedName>
</protein>
<reference evidence="2" key="1">
    <citation type="submission" date="2018-05" db="EMBL/GenBank/DDBJ databases">
        <title>Draft genome of Mucuna pruriens seed.</title>
        <authorList>
            <person name="Nnadi N.E."/>
            <person name="Vos R."/>
            <person name="Hasami M.H."/>
            <person name="Devisetty U.K."/>
            <person name="Aguiy J.C."/>
        </authorList>
    </citation>
    <scope>NUCLEOTIDE SEQUENCE [LARGE SCALE GENOMIC DNA]</scope>
    <source>
        <strain evidence="2">JCA_2017</strain>
    </source>
</reference>
<dbReference type="AlphaFoldDB" id="A0A371H462"/>
<dbReference type="InterPro" id="IPR043502">
    <property type="entry name" value="DNA/RNA_pol_sf"/>
</dbReference>
<dbReference type="Gene3D" id="3.10.10.10">
    <property type="entry name" value="HIV Type 1 Reverse Transcriptase, subunit A, domain 1"/>
    <property type="match status" value="1"/>
</dbReference>
<dbReference type="PANTHER" id="PTHR24559">
    <property type="entry name" value="TRANSPOSON TY3-I GAG-POL POLYPROTEIN"/>
    <property type="match status" value="1"/>
</dbReference>
<comment type="caution">
    <text evidence="2">The sequence shown here is derived from an EMBL/GenBank/DDBJ whole genome shotgun (WGS) entry which is preliminary data.</text>
</comment>
<keyword evidence="3" id="KW-1185">Reference proteome</keyword>
<dbReference type="InterPro" id="IPR053134">
    <property type="entry name" value="RNA-dir_DNA_polymerase"/>
</dbReference>
<dbReference type="STRING" id="157652.A0A371H462"/>
<feature type="non-terminal residue" evidence="2">
    <location>
        <position position="80"/>
    </location>
</feature>
<gene>
    <name evidence="2" type="ORF">CR513_19597</name>
</gene>
<feature type="transmembrane region" description="Helical" evidence="1">
    <location>
        <begin position="20"/>
        <end position="41"/>
    </location>
</feature>
<evidence type="ECO:0000256" key="1">
    <source>
        <dbReference type="SAM" id="Phobius"/>
    </source>
</evidence>
<dbReference type="SUPFAM" id="SSF56672">
    <property type="entry name" value="DNA/RNA polymerases"/>
    <property type="match status" value="1"/>
</dbReference>